<evidence type="ECO:0000313" key="2">
    <source>
        <dbReference type="EMBL" id="MBH5328743.1"/>
    </source>
</evidence>
<protein>
    <recommendedName>
        <fullName evidence="4">Lipoprotein</fullName>
    </recommendedName>
</protein>
<gene>
    <name evidence="2" type="ORF">H9Q10_03560</name>
</gene>
<dbReference type="RefSeq" id="WP_197902648.1">
    <property type="nucleotide sequence ID" value="NZ_JACSGR010000002.1"/>
</dbReference>
<evidence type="ECO:0000256" key="1">
    <source>
        <dbReference type="SAM" id="SignalP"/>
    </source>
</evidence>
<comment type="caution">
    <text evidence="2">The sequence shown here is derived from an EMBL/GenBank/DDBJ whole genome shotgun (WGS) entry which is preliminary data.</text>
</comment>
<keyword evidence="1" id="KW-0732">Signal</keyword>
<dbReference type="Proteomes" id="UP000768471">
    <property type="component" value="Unassembled WGS sequence"/>
</dbReference>
<accession>A0ABS0N8V9</accession>
<organism evidence="2 3">
    <name type="scientific">Eikenella glucosivorans</name>
    <dbReference type="NCBI Taxonomy" id="2766967"/>
    <lineage>
        <taxon>Bacteria</taxon>
        <taxon>Pseudomonadati</taxon>
        <taxon>Pseudomonadota</taxon>
        <taxon>Betaproteobacteria</taxon>
        <taxon>Neisseriales</taxon>
        <taxon>Neisseriaceae</taxon>
        <taxon>Eikenella</taxon>
    </lineage>
</organism>
<keyword evidence="3" id="KW-1185">Reference proteome</keyword>
<proteinExistence type="predicted"/>
<feature type="signal peptide" evidence="1">
    <location>
        <begin position="1"/>
        <end position="18"/>
    </location>
</feature>
<evidence type="ECO:0008006" key="4">
    <source>
        <dbReference type="Google" id="ProtNLM"/>
    </source>
</evidence>
<feature type="chain" id="PRO_5047092628" description="Lipoprotein" evidence="1">
    <location>
        <begin position="19"/>
        <end position="214"/>
    </location>
</feature>
<dbReference type="PROSITE" id="PS51257">
    <property type="entry name" value="PROKAR_LIPOPROTEIN"/>
    <property type="match status" value="1"/>
</dbReference>
<name>A0ABS0N8V9_9NEIS</name>
<sequence>MKQYLSIATILTAGLLTACSPSTPEQEAAAASGQQSVSPPMPLVVASTAAASAPASLAGEDRELAAFANGLAKDDSLVLDIWLFSPDVLTEAPVTVEDMKSRAYGSDMTSHYRADDREKILPIFRFLMVQYSQSKIRVAHESDEKFFSLSRAWLEFCSRQSGDCLVANISSGLQWRDAKLDFQFQTRPHGGAAKIYGLGELESKSFRPLVQRVF</sequence>
<dbReference type="EMBL" id="JACSGR010000002">
    <property type="protein sequence ID" value="MBH5328743.1"/>
    <property type="molecule type" value="Genomic_DNA"/>
</dbReference>
<evidence type="ECO:0000313" key="3">
    <source>
        <dbReference type="Proteomes" id="UP000768471"/>
    </source>
</evidence>
<reference evidence="2 3" key="1">
    <citation type="submission" date="2020-09" db="EMBL/GenBank/DDBJ databases">
        <title>Eikenella S3660 sp. nov., isolated from a throat swab.</title>
        <authorList>
            <person name="Buhl M."/>
        </authorList>
    </citation>
    <scope>NUCLEOTIDE SEQUENCE [LARGE SCALE GENOMIC DNA]</scope>
    <source>
        <strain evidence="2 3">S3360</strain>
    </source>
</reference>